<keyword evidence="1" id="KW-0732">Signal</keyword>
<organism evidence="2 3">
    <name type="scientific">Alteraurantiacibacter buctensis</name>
    <dbReference type="NCBI Taxonomy" id="1503981"/>
    <lineage>
        <taxon>Bacteria</taxon>
        <taxon>Pseudomonadati</taxon>
        <taxon>Pseudomonadota</taxon>
        <taxon>Alphaproteobacteria</taxon>
        <taxon>Sphingomonadales</taxon>
        <taxon>Erythrobacteraceae</taxon>
        <taxon>Alteraurantiacibacter</taxon>
    </lineage>
</organism>
<sequence length="355" mass="38798">MLRLLFAMLAALAALPALAQPVPPPVVAGSHQLFEDWMVLCDNRHDCTATSAVPDAPALIQITRHADWDALPLIVLDLARAGFDGMSVDLVLQSADRRAHSTPGRRARTRFTFHRLAAGRFGMPHDERLSLLLAARNARTAQFRHRDGRVIAAVSLNGLEAALNRFDHVQARTDTVTGIYTRGENRVPLAAIMPPHLPVLVRESALEEANRELGTQAFRMICGIGAPRHSGDAVVWRMAGGKRIVAVDCGSEALNGGRIWLVVDEDGQLDLAHFPQPDLAAQDGTDGFLPNSWFDHAAGQIHSMELGRPDGDCGSSLTWQWTAEGFQLAEARRMPLCIGLAQDLWPRTWTTAFTP</sequence>
<dbReference type="RefSeq" id="WP_160771892.1">
    <property type="nucleotide sequence ID" value="NZ_WTYV01000003.1"/>
</dbReference>
<comment type="caution">
    <text evidence="2">The sequence shown here is derived from an EMBL/GenBank/DDBJ whole genome shotgun (WGS) entry which is preliminary data.</text>
</comment>
<proteinExistence type="predicted"/>
<reference evidence="2 3" key="1">
    <citation type="submission" date="2019-12" db="EMBL/GenBank/DDBJ databases">
        <title>Genomic-based taxomic classification of the family Erythrobacteraceae.</title>
        <authorList>
            <person name="Xu L."/>
        </authorList>
    </citation>
    <scope>NUCLEOTIDE SEQUENCE [LARGE SCALE GENOMIC DNA]</scope>
    <source>
        <strain evidence="2 3">M0322</strain>
    </source>
</reference>
<feature type="chain" id="PRO_5032763172" evidence="1">
    <location>
        <begin position="20"/>
        <end position="355"/>
    </location>
</feature>
<feature type="signal peptide" evidence="1">
    <location>
        <begin position="1"/>
        <end position="19"/>
    </location>
</feature>
<evidence type="ECO:0000313" key="3">
    <source>
        <dbReference type="Proteomes" id="UP000466966"/>
    </source>
</evidence>
<dbReference type="AlphaFoldDB" id="A0A844YY65"/>
<evidence type="ECO:0000313" key="2">
    <source>
        <dbReference type="EMBL" id="MXO71966.1"/>
    </source>
</evidence>
<accession>A0A844YY65</accession>
<keyword evidence="3" id="KW-1185">Reference proteome</keyword>
<evidence type="ECO:0000256" key="1">
    <source>
        <dbReference type="SAM" id="SignalP"/>
    </source>
</evidence>
<name>A0A844YY65_9SPHN</name>
<dbReference type="InterPro" id="IPR009560">
    <property type="entry name" value="DUF1176"/>
</dbReference>
<dbReference type="Proteomes" id="UP000466966">
    <property type="component" value="Unassembled WGS sequence"/>
</dbReference>
<dbReference type="EMBL" id="WTYV01000003">
    <property type="protein sequence ID" value="MXO71966.1"/>
    <property type="molecule type" value="Genomic_DNA"/>
</dbReference>
<dbReference type="Pfam" id="PF06674">
    <property type="entry name" value="DUF1176"/>
    <property type="match status" value="1"/>
</dbReference>
<gene>
    <name evidence="2" type="ORF">GRI99_09995</name>
</gene>
<dbReference type="OrthoDB" id="330924at2"/>
<protein>
    <submittedName>
        <fullName evidence="2">DUF1176 domain-containing protein</fullName>
    </submittedName>
</protein>